<evidence type="ECO:0000313" key="8">
    <source>
        <dbReference type="EMBL" id="SNY06476.1"/>
    </source>
</evidence>
<dbReference type="SFLD" id="SFLDG01386">
    <property type="entry name" value="main_SPASM_domain-containing"/>
    <property type="match status" value="1"/>
</dbReference>
<evidence type="ECO:0000313" key="11">
    <source>
        <dbReference type="Proteomes" id="UP000251060"/>
    </source>
</evidence>
<reference evidence="10" key="2">
    <citation type="submission" date="2017-09" db="EMBL/GenBank/DDBJ databases">
        <authorList>
            <person name="Varghese N."/>
            <person name="Submissions S."/>
        </authorList>
    </citation>
    <scope>NUCLEOTIDE SEQUENCE [LARGE SCALE GENOMIC DNA]</scope>
    <source>
        <strain evidence="10">WG-1MB</strain>
    </source>
</reference>
<dbReference type="Proteomes" id="UP000295404">
    <property type="component" value="Unassembled WGS sequence"/>
</dbReference>
<dbReference type="SUPFAM" id="SSF102114">
    <property type="entry name" value="Radical SAM enzymes"/>
    <property type="match status" value="1"/>
</dbReference>
<dbReference type="Gene3D" id="3.20.20.70">
    <property type="entry name" value="Aldolase class I"/>
    <property type="match status" value="1"/>
</dbReference>
<dbReference type="EMBL" id="OBDR01000003">
    <property type="protein sequence ID" value="SNY06476.1"/>
    <property type="molecule type" value="Genomic_DNA"/>
</dbReference>
<evidence type="ECO:0000256" key="4">
    <source>
        <dbReference type="ARBA" id="ARBA00023014"/>
    </source>
</evidence>
<dbReference type="InterPro" id="IPR007197">
    <property type="entry name" value="rSAM"/>
</dbReference>
<proteinExistence type="predicted"/>
<evidence type="ECO:0000256" key="1">
    <source>
        <dbReference type="ARBA" id="ARBA00022691"/>
    </source>
</evidence>
<dbReference type="EMBL" id="RJJF01000015">
    <property type="protein sequence ID" value="RNI09351.1"/>
    <property type="molecule type" value="Genomic_DNA"/>
</dbReference>
<dbReference type="PANTHER" id="PTHR11228:SF7">
    <property type="entry name" value="PQQA PEPTIDE CYCLASE"/>
    <property type="match status" value="1"/>
</dbReference>
<dbReference type="GO" id="GO:0051536">
    <property type="term" value="F:iron-sulfur cluster binding"/>
    <property type="evidence" value="ECO:0007669"/>
    <property type="project" value="UniProtKB-KW"/>
</dbReference>
<protein>
    <submittedName>
        <fullName evidence="8">Radical SAM additional 4Fe4S-binding SPASM domain-containing protein</fullName>
    </submittedName>
    <submittedName>
        <fullName evidence="6 7">Radical SAM protein</fullName>
    </submittedName>
</protein>
<evidence type="ECO:0000313" key="6">
    <source>
        <dbReference type="EMBL" id="PQV43078.1"/>
    </source>
</evidence>
<accession>A0A285F7W9</accession>
<dbReference type="Proteomes" id="UP000217726">
    <property type="component" value="Unassembled WGS sequence"/>
</dbReference>
<dbReference type="GO" id="GO:0046872">
    <property type="term" value="F:metal ion binding"/>
    <property type="evidence" value="ECO:0007669"/>
    <property type="project" value="UniProtKB-KW"/>
</dbReference>
<dbReference type="NCBIfam" id="TIGR04085">
    <property type="entry name" value="rSAM_more_4Fe4S"/>
    <property type="match status" value="1"/>
</dbReference>
<evidence type="ECO:0000259" key="5">
    <source>
        <dbReference type="PROSITE" id="PS51918"/>
    </source>
</evidence>
<dbReference type="OrthoDB" id="30736at2157"/>
<keyword evidence="4" id="KW-0411">Iron-sulfur</keyword>
<dbReference type="PANTHER" id="PTHR11228">
    <property type="entry name" value="RADICAL SAM DOMAIN PROTEIN"/>
    <property type="match status" value="1"/>
</dbReference>
<dbReference type="InterPro" id="IPR023885">
    <property type="entry name" value="4Fe4S-binding_SPASM_dom"/>
</dbReference>
<dbReference type="Proteomes" id="UP000273978">
    <property type="component" value="Unassembled WGS sequence"/>
</dbReference>
<organism evidence="8 10">
    <name type="scientific">Methanohalophilus euhalobius</name>
    <dbReference type="NCBI Taxonomy" id="51203"/>
    <lineage>
        <taxon>Archaea</taxon>
        <taxon>Methanobacteriati</taxon>
        <taxon>Methanobacteriota</taxon>
        <taxon>Stenosarchaea group</taxon>
        <taxon>Methanomicrobia</taxon>
        <taxon>Methanosarcinales</taxon>
        <taxon>Methanosarcinaceae</taxon>
        <taxon>Methanohalophilus</taxon>
    </lineage>
</organism>
<dbReference type="Pfam" id="PF04055">
    <property type="entry name" value="Radical_SAM"/>
    <property type="match status" value="1"/>
</dbReference>
<evidence type="ECO:0000313" key="13">
    <source>
        <dbReference type="Proteomes" id="UP000295404"/>
    </source>
</evidence>
<dbReference type="GO" id="GO:0006783">
    <property type="term" value="P:heme biosynthetic process"/>
    <property type="evidence" value="ECO:0007669"/>
    <property type="project" value="TreeGrafter"/>
</dbReference>
<dbReference type="InterPro" id="IPR006638">
    <property type="entry name" value="Elp3/MiaA/NifB-like_rSAM"/>
</dbReference>
<name>A0A285F7W9_9EURY</name>
<gene>
    <name evidence="6" type="ORF">B0H22_10388</name>
    <name evidence="9" type="ORF">C7960_1488</name>
    <name evidence="7" type="ORF">EDD83_05200</name>
    <name evidence="8" type="ORF">SAMN06295989_103150</name>
</gene>
<reference evidence="7 12" key="3">
    <citation type="submission" date="2018-10" db="EMBL/GenBank/DDBJ databases">
        <title>Cultivation of a novel Methanohalophilus strain from Kebrit Deep of the Red Sea and a genomic comparison of members of the genus Methanohalophilus.</title>
        <authorList>
            <person name="Guan Y."/>
            <person name="Ngugi D.K."/>
            <person name="Stingl U."/>
        </authorList>
    </citation>
    <scope>NUCLEOTIDE SEQUENCE [LARGE SCALE GENOMIC DNA]</scope>
    <source>
        <strain evidence="7 12">DSM 10369</strain>
    </source>
</reference>
<dbReference type="Pfam" id="PF13186">
    <property type="entry name" value="SPASM"/>
    <property type="match status" value="1"/>
</dbReference>
<dbReference type="RefSeq" id="WP_096712056.1">
    <property type="nucleotide sequence ID" value="NZ_OBDR01000003.1"/>
</dbReference>
<reference evidence="9 13" key="4">
    <citation type="submission" date="2019-03" db="EMBL/GenBank/DDBJ databases">
        <title>Subsurface microbial communities from deep shales in Ohio and West Virginia, USA.</title>
        <authorList>
            <person name="Wrighton K."/>
        </authorList>
    </citation>
    <scope>NUCLEOTIDE SEQUENCE [LARGE SCALE GENOMIC DNA]</scope>
    <source>
        <strain evidence="6 11">DSM 10369</strain>
        <strain evidence="9 13">WG1_MB</strain>
    </source>
</reference>
<dbReference type="EMBL" id="PVBU01000003">
    <property type="protein sequence ID" value="PQV43078.1"/>
    <property type="molecule type" value="Genomic_DNA"/>
</dbReference>
<evidence type="ECO:0000256" key="3">
    <source>
        <dbReference type="ARBA" id="ARBA00023004"/>
    </source>
</evidence>
<evidence type="ECO:0000313" key="9">
    <source>
        <dbReference type="EMBL" id="TCL12255.1"/>
    </source>
</evidence>
<keyword evidence="3" id="KW-0408">Iron</keyword>
<keyword evidence="2" id="KW-0479">Metal-binding</keyword>
<dbReference type="SFLD" id="SFLDG01067">
    <property type="entry name" value="SPASM/twitch_domain_containing"/>
    <property type="match status" value="1"/>
</dbReference>
<dbReference type="InterPro" id="IPR050377">
    <property type="entry name" value="Radical_SAM_PqqE_MftC-like"/>
</dbReference>
<evidence type="ECO:0000256" key="2">
    <source>
        <dbReference type="ARBA" id="ARBA00022723"/>
    </source>
</evidence>
<feature type="domain" description="Radical SAM core" evidence="5">
    <location>
        <begin position="117"/>
        <end position="327"/>
    </location>
</feature>
<evidence type="ECO:0000313" key="12">
    <source>
        <dbReference type="Proteomes" id="UP000273978"/>
    </source>
</evidence>
<dbReference type="CDD" id="cd01335">
    <property type="entry name" value="Radical_SAM"/>
    <property type="match status" value="1"/>
</dbReference>
<dbReference type="GO" id="GO:0003824">
    <property type="term" value="F:catalytic activity"/>
    <property type="evidence" value="ECO:0007669"/>
    <property type="project" value="InterPro"/>
</dbReference>
<sequence>MDYSSKAQTEEMASLVETWLGNPATRKVLSKVVAGSDGMQRMERILKSYGWDTEDDLGLKDRIVGKTVRSIIGQVANKTGITEDDIKSNMKVGYWRKGLVSTLAGIGLWGPQKPFTSYAPFLVVWNSTNACNLHCRHCYQSAISRPTPDELNTAERVKVVDRLADEGVAYISLSGGEPLMRNDFFEVAARICQRDMGLALATNGTMLTAARAKRLADLGCSFVQISLDGTRQTHDNFRGLDGAFDKTLEGIKNAVDAGLNTEVAMTVTSQNLDEVSEVIDITESLGAGTFMHYNFIPAGRGKEIMNKDLSPQQRESLLEELATEGERRNINVLSTAPQFSRVCMGGRHSISSLTHFDSIGQNKQLADKVEFLAEFVGGCGAGRLYCGLQPNGDIIPCVFLPKTLANIRYNNLVDVWQNSDFLAKMRQRNSFKGQCSECAYLKVCGGCRARAFGYFNDVQGPDPGCIRNAASWDELEKKIEHDSVHPL</sequence>
<dbReference type="PROSITE" id="PS51918">
    <property type="entry name" value="RADICAL_SAM"/>
    <property type="match status" value="1"/>
</dbReference>
<reference evidence="8" key="1">
    <citation type="submission" date="2017-09" db="EMBL/GenBank/DDBJ databases">
        <authorList>
            <person name="Ehlers B."/>
            <person name="Leendertz F.H."/>
        </authorList>
    </citation>
    <scope>NUCLEOTIDE SEQUENCE [LARGE SCALE GENOMIC DNA]</scope>
    <source>
        <strain evidence="8">WG-1MB</strain>
    </source>
</reference>
<dbReference type="SMART" id="SM00729">
    <property type="entry name" value="Elp3"/>
    <property type="match status" value="1"/>
</dbReference>
<dbReference type="AlphaFoldDB" id="A0A285F7W9"/>
<dbReference type="InterPro" id="IPR013785">
    <property type="entry name" value="Aldolase_TIM"/>
</dbReference>
<evidence type="ECO:0000313" key="7">
    <source>
        <dbReference type="EMBL" id="RNI09351.1"/>
    </source>
</evidence>
<dbReference type="InterPro" id="IPR058240">
    <property type="entry name" value="rSAM_sf"/>
</dbReference>
<dbReference type="CDD" id="cd21123">
    <property type="entry name" value="SPASM_MftC-like"/>
    <property type="match status" value="1"/>
</dbReference>
<dbReference type="Proteomes" id="UP000251060">
    <property type="component" value="Unassembled WGS sequence"/>
</dbReference>
<keyword evidence="1" id="KW-0949">S-adenosyl-L-methionine</keyword>
<evidence type="ECO:0000313" key="10">
    <source>
        <dbReference type="Proteomes" id="UP000217726"/>
    </source>
</evidence>
<dbReference type="EMBL" id="SMMS01000001">
    <property type="protein sequence ID" value="TCL12255.1"/>
    <property type="molecule type" value="Genomic_DNA"/>
</dbReference>
<keyword evidence="10" id="KW-1185">Reference proteome</keyword>
<dbReference type="SFLD" id="SFLDS00029">
    <property type="entry name" value="Radical_SAM"/>
    <property type="match status" value="1"/>
</dbReference>